<dbReference type="Proteomes" id="UP000001508">
    <property type="component" value="Chromosome"/>
</dbReference>
<gene>
    <name evidence="1" type="ordered locus">DaAHT2_2655</name>
</gene>
<sequence length="71" mass="8089">MVRQLLTLARRNQSERVTVDLQLSSSMCANCATALSTGFRQKPYNLQDLAMEQALHTHPFEKMPAEKKLQL</sequence>
<name>D6Z1I1_DESAT</name>
<organism evidence="1 2">
    <name type="scientific">Desulfurivibrio alkaliphilus (strain DSM 19089 / UNIQEM U267 / AHT2)</name>
    <dbReference type="NCBI Taxonomy" id="589865"/>
    <lineage>
        <taxon>Bacteria</taxon>
        <taxon>Pseudomonadati</taxon>
        <taxon>Thermodesulfobacteriota</taxon>
        <taxon>Desulfobulbia</taxon>
        <taxon>Desulfobulbales</taxon>
        <taxon>Desulfobulbaceae</taxon>
        <taxon>Desulfurivibrio</taxon>
    </lineage>
</organism>
<dbReference type="HOGENOM" id="CLU_2733423_0_0_7"/>
<evidence type="ECO:0000313" key="1">
    <source>
        <dbReference type="EMBL" id="ADH87315.1"/>
    </source>
</evidence>
<dbReference type="AlphaFoldDB" id="D6Z1I1"/>
<dbReference type="STRING" id="589865.DaAHT2_2655"/>
<protein>
    <submittedName>
        <fullName evidence="1">Uncharacterized protein</fullName>
    </submittedName>
</protein>
<dbReference type="InParanoid" id="D6Z1I1"/>
<evidence type="ECO:0000313" key="2">
    <source>
        <dbReference type="Proteomes" id="UP000001508"/>
    </source>
</evidence>
<proteinExistence type="predicted"/>
<dbReference type="EMBL" id="CP001940">
    <property type="protein sequence ID" value="ADH87315.1"/>
    <property type="molecule type" value="Genomic_DNA"/>
</dbReference>
<dbReference type="KEGG" id="dak:DaAHT2_2655"/>
<reference evidence="2" key="1">
    <citation type="submission" date="2010-02" db="EMBL/GenBank/DDBJ databases">
        <title>Complete sequence of Desulfurivibrio alkaliphilus AHT2.</title>
        <authorList>
            <consortium name="US DOE Joint Genome Institute"/>
            <person name="Pitluck S."/>
            <person name="Chertkov O."/>
            <person name="Detter J.C."/>
            <person name="Han C."/>
            <person name="Tapia R."/>
            <person name="Larimer F."/>
            <person name="Land M."/>
            <person name="Hauser L."/>
            <person name="Kyrpides N."/>
            <person name="Mikhailova N."/>
            <person name="Sorokin D.Y."/>
            <person name="Muyzer G."/>
            <person name="Woyke T."/>
        </authorList>
    </citation>
    <scope>NUCLEOTIDE SEQUENCE [LARGE SCALE GENOMIC DNA]</scope>
    <source>
        <strain evidence="2">DSM 19089 / UNIQEM U267 / AHT2</strain>
    </source>
</reference>
<keyword evidence="2" id="KW-1185">Reference proteome</keyword>
<accession>D6Z1I1</accession>